<comment type="caution">
    <text evidence="2">The sequence shown here is derived from an EMBL/GenBank/DDBJ whole genome shotgun (WGS) entry which is preliminary data.</text>
</comment>
<feature type="domain" description="Low molecular weight protein antigen 6 PH" evidence="1">
    <location>
        <begin position="46"/>
        <end position="109"/>
    </location>
</feature>
<organism evidence="2 3">
    <name type="scientific">Micromonospora vulcania</name>
    <dbReference type="NCBI Taxonomy" id="1441873"/>
    <lineage>
        <taxon>Bacteria</taxon>
        <taxon>Bacillati</taxon>
        <taxon>Actinomycetota</taxon>
        <taxon>Actinomycetes</taxon>
        <taxon>Micromonosporales</taxon>
        <taxon>Micromonosporaceae</taxon>
        <taxon>Micromonospora</taxon>
    </lineage>
</organism>
<dbReference type="Pfam" id="PF10756">
    <property type="entry name" value="bPH_6"/>
    <property type="match status" value="1"/>
</dbReference>
<dbReference type="Proteomes" id="UP001596226">
    <property type="component" value="Unassembled WGS sequence"/>
</dbReference>
<protein>
    <submittedName>
        <fullName evidence="2">PH domain-containing protein</fullName>
    </submittedName>
</protein>
<name>A0ABW1H1Q2_9ACTN</name>
<reference evidence="3" key="1">
    <citation type="journal article" date="2019" name="Int. J. Syst. Evol. Microbiol.">
        <title>The Global Catalogue of Microorganisms (GCM) 10K type strain sequencing project: providing services to taxonomists for standard genome sequencing and annotation.</title>
        <authorList>
            <consortium name="The Broad Institute Genomics Platform"/>
            <consortium name="The Broad Institute Genome Sequencing Center for Infectious Disease"/>
            <person name="Wu L."/>
            <person name="Ma J."/>
        </authorList>
    </citation>
    <scope>NUCLEOTIDE SEQUENCE [LARGE SCALE GENOMIC DNA]</scope>
    <source>
        <strain evidence="3">CGMCC 4.7144</strain>
    </source>
</reference>
<sequence>MAVMTVMAVIVTGVAISQTNTVSAIGFGVSALVLWLGVLRAPTLGVHAKRHGVVVRELTSTTTVSWDEILEIEMAQGDGAPVLNGPTVPVIRRRRADGSEAIVELNALGGYGLFQYDASPGQRAVAGLNEHLMNWRRGAA</sequence>
<evidence type="ECO:0000313" key="2">
    <source>
        <dbReference type="EMBL" id="MFC5922317.1"/>
    </source>
</evidence>
<dbReference type="RefSeq" id="WP_377504946.1">
    <property type="nucleotide sequence ID" value="NZ_JBHSQS010000002.1"/>
</dbReference>
<evidence type="ECO:0000259" key="1">
    <source>
        <dbReference type="Pfam" id="PF10756"/>
    </source>
</evidence>
<dbReference type="InterPro" id="IPR019692">
    <property type="entry name" value="CFP-6_PH"/>
</dbReference>
<dbReference type="EMBL" id="JBHSQS010000002">
    <property type="protein sequence ID" value="MFC5922317.1"/>
    <property type="molecule type" value="Genomic_DNA"/>
</dbReference>
<evidence type="ECO:0000313" key="3">
    <source>
        <dbReference type="Proteomes" id="UP001596226"/>
    </source>
</evidence>
<proteinExistence type="predicted"/>
<gene>
    <name evidence="2" type="ORF">ACFQGL_03035</name>
</gene>
<accession>A0ABW1H1Q2</accession>
<keyword evidence="3" id="KW-1185">Reference proteome</keyword>